<dbReference type="EC" id="6.3.2.8" evidence="2"/>
<accession>A0A6J4NPD3</accession>
<feature type="region of interest" description="Disordered" evidence="1">
    <location>
        <begin position="1"/>
        <end position="256"/>
    </location>
</feature>
<evidence type="ECO:0000256" key="1">
    <source>
        <dbReference type="SAM" id="MobiDB-lite"/>
    </source>
</evidence>
<feature type="compositionally biased region" description="Basic residues" evidence="1">
    <location>
        <begin position="229"/>
        <end position="256"/>
    </location>
</feature>
<feature type="compositionally biased region" description="Basic and acidic residues" evidence="1">
    <location>
        <begin position="78"/>
        <end position="96"/>
    </location>
</feature>
<keyword evidence="2" id="KW-0436">Ligase</keyword>
<feature type="non-terminal residue" evidence="2">
    <location>
        <position position="256"/>
    </location>
</feature>
<protein>
    <submittedName>
        <fullName evidence="2">UDP-N-acetylmuramate--L-alanine ligase</fullName>
        <ecNumber evidence="2">6.3.2.8</ecNumber>
    </submittedName>
</protein>
<gene>
    <name evidence="2" type="ORF">AVDCRST_MAG64-1142</name>
</gene>
<proteinExistence type="predicted"/>
<feature type="compositionally biased region" description="Basic residues" evidence="1">
    <location>
        <begin position="182"/>
        <end position="200"/>
    </location>
</feature>
<feature type="compositionally biased region" description="Basic and acidic residues" evidence="1">
    <location>
        <begin position="169"/>
        <end position="181"/>
    </location>
</feature>
<organism evidence="2">
    <name type="scientific">uncultured Phycisphaerae bacterium</name>
    <dbReference type="NCBI Taxonomy" id="904963"/>
    <lineage>
        <taxon>Bacteria</taxon>
        <taxon>Pseudomonadati</taxon>
        <taxon>Planctomycetota</taxon>
        <taxon>Phycisphaerae</taxon>
        <taxon>environmental samples</taxon>
    </lineage>
</organism>
<name>A0A6J4NPD3_9BACT</name>
<feature type="compositionally biased region" description="Basic and acidic residues" evidence="1">
    <location>
        <begin position="1"/>
        <end position="12"/>
    </location>
</feature>
<feature type="compositionally biased region" description="Basic residues" evidence="1">
    <location>
        <begin position="16"/>
        <end position="29"/>
    </location>
</feature>
<feature type="compositionally biased region" description="Basic and acidic residues" evidence="1">
    <location>
        <begin position="151"/>
        <end position="162"/>
    </location>
</feature>
<feature type="compositionally biased region" description="Basic residues" evidence="1">
    <location>
        <begin position="61"/>
        <end position="71"/>
    </location>
</feature>
<reference evidence="2" key="1">
    <citation type="submission" date="2020-02" db="EMBL/GenBank/DDBJ databases">
        <authorList>
            <person name="Meier V. D."/>
        </authorList>
    </citation>
    <scope>NUCLEOTIDE SEQUENCE</scope>
    <source>
        <strain evidence="2">AVDCRST_MAG64</strain>
    </source>
</reference>
<dbReference type="AlphaFoldDB" id="A0A6J4NPD3"/>
<dbReference type="EMBL" id="CADCUQ010000265">
    <property type="protein sequence ID" value="CAA9390021.1"/>
    <property type="molecule type" value="Genomic_DNA"/>
</dbReference>
<feature type="compositionally biased region" description="Basic residues" evidence="1">
    <location>
        <begin position="97"/>
        <end position="116"/>
    </location>
</feature>
<feature type="non-terminal residue" evidence="2">
    <location>
        <position position="1"/>
    </location>
</feature>
<sequence>AAVHGQDPHPDANGRASRRPHAGRARRSGSRGARVAQPLRGPAGSLHRHRRQRDERPGAHAARRRRGRHRLGAQPEPPDVRADEAGRHDLPRPDRRAARRGHRPRRPHRGRPRHQHRVPERPGLRPAADQVRRAARAGHAGAVRRRGGRHARQEHDQRHDLLRPAQVRGRPELRDRRDRPAARRRQPQRRGQGLRRRGVRVRPQLPQPVPQGRGHHQRRGGPPRLLQRDRRHRGVLPHVRPPRAGRRADHRQRPRR</sequence>
<dbReference type="GO" id="GO:0008763">
    <property type="term" value="F:UDP-N-acetylmuramate-L-alanine ligase activity"/>
    <property type="evidence" value="ECO:0007669"/>
    <property type="project" value="UniProtKB-EC"/>
</dbReference>
<evidence type="ECO:0000313" key="2">
    <source>
        <dbReference type="EMBL" id="CAA9390021.1"/>
    </source>
</evidence>